<dbReference type="Proteomes" id="UP000268093">
    <property type="component" value="Unassembled WGS sequence"/>
</dbReference>
<dbReference type="Gene3D" id="2.130.10.10">
    <property type="entry name" value="YVTN repeat-like/Quinoprotein amine dehydrogenase"/>
    <property type="match status" value="2"/>
</dbReference>
<dbReference type="OrthoDB" id="1932312at2759"/>
<dbReference type="InterPro" id="IPR006594">
    <property type="entry name" value="LisH"/>
</dbReference>
<feature type="domain" description="Methyltransferase FkbM" evidence="2">
    <location>
        <begin position="170"/>
        <end position="344"/>
    </location>
</feature>
<dbReference type="SMART" id="SM00320">
    <property type="entry name" value="WD40"/>
    <property type="match status" value="5"/>
</dbReference>
<feature type="repeat" description="WD" evidence="1">
    <location>
        <begin position="728"/>
        <end position="769"/>
    </location>
</feature>
<dbReference type="InterPro" id="IPR036322">
    <property type="entry name" value="WD40_repeat_dom_sf"/>
</dbReference>
<dbReference type="PROSITE" id="PS50896">
    <property type="entry name" value="LISH"/>
    <property type="match status" value="1"/>
</dbReference>
<dbReference type="PROSITE" id="PS50082">
    <property type="entry name" value="WD_REPEATS_2"/>
    <property type="match status" value="2"/>
</dbReference>
<proteinExistence type="predicted"/>
<keyword evidence="1" id="KW-0853">WD repeat</keyword>
<dbReference type="InterPro" id="IPR029063">
    <property type="entry name" value="SAM-dependent_MTases_sf"/>
</dbReference>
<accession>A0A433DD64</accession>
<feature type="repeat" description="WD" evidence="1">
    <location>
        <begin position="916"/>
        <end position="947"/>
    </location>
</feature>
<dbReference type="PANTHER" id="PTHR19879:SF9">
    <property type="entry name" value="TRANSCRIPTION INITIATION FACTOR TFIID SUBUNIT 5"/>
    <property type="match status" value="1"/>
</dbReference>
<dbReference type="PANTHER" id="PTHR19879">
    <property type="entry name" value="TRANSCRIPTION INITIATION FACTOR TFIID"/>
    <property type="match status" value="1"/>
</dbReference>
<evidence type="ECO:0000313" key="3">
    <source>
        <dbReference type="EMBL" id="RUP48758.1"/>
    </source>
</evidence>
<dbReference type="EMBL" id="RBNI01003001">
    <property type="protein sequence ID" value="RUP48758.1"/>
    <property type="molecule type" value="Genomic_DNA"/>
</dbReference>
<dbReference type="InterPro" id="IPR001680">
    <property type="entry name" value="WD40_rpt"/>
</dbReference>
<dbReference type="SUPFAM" id="SSF50978">
    <property type="entry name" value="WD40 repeat-like"/>
    <property type="match status" value="1"/>
</dbReference>
<dbReference type="Pfam" id="PF05050">
    <property type="entry name" value="Methyltransf_21"/>
    <property type="match status" value="1"/>
</dbReference>
<evidence type="ECO:0000259" key="2">
    <source>
        <dbReference type="Pfam" id="PF05050"/>
    </source>
</evidence>
<sequence>MTWFLVPCPPFLMFASSLNIPRRTWILAAGLLLLGSFYYYSINDIRTPVDFCATSSGSQNVFKLPSCTPAADPASHSITPVDQKTPTGNSITLRLHIDVLEPAIPATDIWYFVIMPTKPDVFIVTEGGLPFIKKHYDREHSIYSLMKWILRVHRRDRGRISRKEPLMMIDAGSNHGLFSMVAGVSGAYVVAIEPQTHLRGVIGYSTRLNQIDQHLRILPFAVLDKFSKVSISRYEIGDGGSAFLDFDRATGPIQTQTIRLDHLPSFVRLFPEQGPNALGPHDQSFGEDYAAYLKQAHNLEPENQPTLNTTDTKKLLLRQPIHFLKIDVEGFELRALKSASALYEAGLIEHTILEFGEPYRWTVTEPATLSEEQARAKTLAEAKMVLNKAVTDWNLDIYLLPSVNWEQCKVWMRLKASRFAPDDGIEKTPTLDGVRWLKAWNFDGSNEQDQFDQELKSTNSEVTQFIRLPNRLIDDFLDSLTEIGEVYLWMVKRNGSSAILHNIVCVPFIVNYQVRCGYFQTPKPAALDHSATMSSQTTLADAHALVLQFLRLNSYTHSLAVLQEEASEFLQNNPSVLDTPPEMPLTQILDQLRLSGITDKIQGMDLERDQDTDLNIKGNGRYPRLAVQEFAMIHANNILTVRTQTIPILNTWTQQLEIVPALVTGAADKTVKLTSLVTGETFRILEHHQAGVLSIDFHPHHPELMLTSSMDMTTALINVATSETLQTWRDHSKYVVRALFAPDATTFVTASYDRTVIVYKLAASTTPDSPRYEKQQVFGPFAGPIESFCYLSDQPTIVVGTRGDNYLHYVDLDTGAVTRCNMNANGDDWISFTAMHLSVSPDGRYLLCSTDDRNGRLILFGIRSARQARNFYGTPTDEFSMPRHCWHPSGKYFFVTGGDWKIHVFDVAQGKMVDELVGHKAVVRGLWYDAERQVLASCGFDKTVRLWACDEEGEVGK</sequence>
<dbReference type="AlphaFoldDB" id="A0A433DD64"/>
<protein>
    <recommendedName>
        <fullName evidence="2">Methyltransferase FkbM domain-containing protein</fullName>
    </recommendedName>
</protein>
<dbReference type="Gene3D" id="3.40.50.150">
    <property type="entry name" value="Vaccinia Virus protein VP39"/>
    <property type="match status" value="1"/>
</dbReference>
<keyword evidence="4" id="KW-1185">Reference proteome</keyword>
<dbReference type="InterPro" id="IPR006342">
    <property type="entry name" value="FkbM_mtfrase"/>
</dbReference>
<dbReference type="PROSITE" id="PS50294">
    <property type="entry name" value="WD_REPEATS_REGION"/>
    <property type="match status" value="1"/>
</dbReference>
<comment type="caution">
    <text evidence="3">The sequence shown here is derived from an EMBL/GenBank/DDBJ whole genome shotgun (WGS) entry which is preliminary data.</text>
</comment>
<dbReference type="InterPro" id="IPR015943">
    <property type="entry name" value="WD40/YVTN_repeat-like_dom_sf"/>
</dbReference>
<dbReference type="SUPFAM" id="SSF53335">
    <property type="entry name" value="S-adenosyl-L-methionine-dependent methyltransferases"/>
    <property type="match status" value="1"/>
</dbReference>
<reference evidence="3 4" key="1">
    <citation type="journal article" date="2018" name="New Phytol.">
        <title>Phylogenomics of Endogonaceae and evolution of mycorrhizas within Mucoromycota.</title>
        <authorList>
            <person name="Chang Y."/>
            <person name="Desiro A."/>
            <person name="Na H."/>
            <person name="Sandor L."/>
            <person name="Lipzen A."/>
            <person name="Clum A."/>
            <person name="Barry K."/>
            <person name="Grigoriev I.V."/>
            <person name="Martin F.M."/>
            <person name="Stajich J.E."/>
            <person name="Smith M.E."/>
            <person name="Bonito G."/>
            <person name="Spatafora J.W."/>
        </authorList>
    </citation>
    <scope>NUCLEOTIDE SEQUENCE [LARGE SCALE GENOMIC DNA]</scope>
    <source>
        <strain evidence="3 4">GMNB39</strain>
    </source>
</reference>
<organism evidence="3 4">
    <name type="scientific">Jimgerdemannia flammicorona</name>
    <dbReference type="NCBI Taxonomy" id="994334"/>
    <lineage>
        <taxon>Eukaryota</taxon>
        <taxon>Fungi</taxon>
        <taxon>Fungi incertae sedis</taxon>
        <taxon>Mucoromycota</taxon>
        <taxon>Mucoromycotina</taxon>
        <taxon>Endogonomycetes</taxon>
        <taxon>Endogonales</taxon>
        <taxon>Endogonaceae</taxon>
        <taxon>Jimgerdemannia</taxon>
    </lineage>
</organism>
<evidence type="ECO:0000256" key="1">
    <source>
        <dbReference type="PROSITE-ProRule" id="PRU00221"/>
    </source>
</evidence>
<gene>
    <name evidence="3" type="ORF">BC936DRAFT_144048</name>
</gene>
<name>A0A433DD64_9FUNG</name>
<dbReference type="Pfam" id="PF00400">
    <property type="entry name" value="WD40"/>
    <property type="match status" value="3"/>
</dbReference>
<evidence type="ECO:0000313" key="4">
    <source>
        <dbReference type="Proteomes" id="UP000268093"/>
    </source>
</evidence>